<evidence type="ECO:0000313" key="1">
    <source>
        <dbReference type="EMBL" id="CAE8612670.1"/>
    </source>
</evidence>
<dbReference type="Proteomes" id="UP000654075">
    <property type="component" value="Unassembled WGS sequence"/>
</dbReference>
<protein>
    <submittedName>
        <fullName evidence="1">Uncharacterized protein</fullName>
    </submittedName>
</protein>
<sequence length="128" mass="15139">MVYWKLDGQLTALNRRMLRIHLLCPATRLGLATLEDIYVMIEAPLFSRGATHFRLLADKEDEDALTLQEFRQESEYGVVPLAYMSHRTTTRLHRRYRQNLSDGKHRSETSLCRGFMAMRLVIRRPWMK</sequence>
<reference evidence="1" key="1">
    <citation type="submission" date="2021-02" db="EMBL/GenBank/DDBJ databases">
        <authorList>
            <person name="Dougan E. K."/>
            <person name="Rhodes N."/>
            <person name="Thang M."/>
            <person name="Chan C."/>
        </authorList>
    </citation>
    <scope>NUCLEOTIDE SEQUENCE</scope>
</reference>
<dbReference type="EMBL" id="CAJNNV010025144">
    <property type="protein sequence ID" value="CAE8612670.1"/>
    <property type="molecule type" value="Genomic_DNA"/>
</dbReference>
<gene>
    <name evidence="1" type="ORF">PGLA1383_LOCUS30460</name>
</gene>
<proteinExistence type="predicted"/>
<dbReference type="AlphaFoldDB" id="A0A813FJN4"/>
<keyword evidence="2" id="KW-1185">Reference proteome</keyword>
<evidence type="ECO:0000313" key="2">
    <source>
        <dbReference type="Proteomes" id="UP000654075"/>
    </source>
</evidence>
<comment type="caution">
    <text evidence="1">The sequence shown here is derived from an EMBL/GenBank/DDBJ whole genome shotgun (WGS) entry which is preliminary data.</text>
</comment>
<organism evidence="1 2">
    <name type="scientific">Polarella glacialis</name>
    <name type="common">Dinoflagellate</name>
    <dbReference type="NCBI Taxonomy" id="89957"/>
    <lineage>
        <taxon>Eukaryota</taxon>
        <taxon>Sar</taxon>
        <taxon>Alveolata</taxon>
        <taxon>Dinophyceae</taxon>
        <taxon>Suessiales</taxon>
        <taxon>Suessiaceae</taxon>
        <taxon>Polarella</taxon>
    </lineage>
</organism>
<name>A0A813FJN4_POLGL</name>
<accession>A0A813FJN4</accession>